<dbReference type="AlphaFoldDB" id="A0AAD5CFG8"/>
<name>A0AAD5CFG8_AMBAR</name>
<dbReference type="EMBL" id="JAMZMK010008586">
    <property type="protein sequence ID" value="KAI7739654.1"/>
    <property type="molecule type" value="Genomic_DNA"/>
</dbReference>
<comment type="caution">
    <text evidence="1">The sequence shown here is derived from an EMBL/GenBank/DDBJ whole genome shotgun (WGS) entry which is preliminary data.</text>
</comment>
<reference evidence="1" key="1">
    <citation type="submission" date="2022-06" db="EMBL/GenBank/DDBJ databases">
        <title>Uncovering the hologenomic basis of an extraordinary plant invasion.</title>
        <authorList>
            <person name="Bieker V.C."/>
            <person name="Martin M.D."/>
            <person name="Gilbert T."/>
            <person name="Hodgins K."/>
            <person name="Battlay P."/>
            <person name="Petersen B."/>
            <person name="Wilson J."/>
        </authorList>
    </citation>
    <scope>NUCLEOTIDE SEQUENCE</scope>
    <source>
        <strain evidence="1">AA19_3_7</strain>
        <tissue evidence="1">Leaf</tissue>
    </source>
</reference>
<protein>
    <submittedName>
        <fullName evidence="1">Uncharacterized protein</fullName>
    </submittedName>
</protein>
<feature type="non-terminal residue" evidence="1">
    <location>
        <position position="1"/>
    </location>
</feature>
<dbReference type="Proteomes" id="UP001206925">
    <property type="component" value="Unassembled WGS sequence"/>
</dbReference>
<accession>A0AAD5CFG8</accession>
<keyword evidence="2" id="KW-1185">Reference proteome</keyword>
<evidence type="ECO:0000313" key="2">
    <source>
        <dbReference type="Proteomes" id="UP001206925"/>
    </source>
</evidence>
<proteinExistence type="predicted"/>
<gene>
    <name evidence="1" type="ORF">M8C21_024625</name>
</gene>
<sequence>AWLLVPKVPKKKHISLSGVGDALSETSGMRNEITFMLFFMRRVHVISSNGQHSLKARDRKKLELVEVESKLETDTFIPPQLWFGVSKLSNRLKHEINNGGFDRNTRLTLALDEVDLKVEAGVSLMTLRNMRLTMAGSAWAQKKALTIGIVGGDRCEPDDVEGNDPPCSVQFEGGGQLAIQ</sequence>
<evidence type="ECO:0000313" key="1">
    <source>
        <dbReference type="EMBL" id="KAI7739654.1"/>
    </source>
</evidence>
<organism evidence="1 2">
    <name type="scientific">Ambrosia artemisiifolia</name>
    <name type="common">Common ragweed</name>
    <dbReference type="NCBI Taxonomy" id="4212"/>
    <lineage>
        <taxon>Eukaryota</taxon>
        <taxon>Viridiplantae</taxon>
        <taxon>Streptophyta</taxon>
        <taxon>Embryophyta</taxon>
        <taxon>Tracheophyta</taxon>
        <taxon>Spermatophyta</taxon>
        <taxon>Magnoliopsida</taxon>
        <taxon>eudicotyledons</taxon>
        <taxon>Gunneridae</taxon>
        <taxon>Pentapetalae</taxon>
        <taxon>asterids</taxon>
        <taxon>campanulids</taxon>
        <taxon>Asterales</taxon>
        <taxon>Asteraceae</taxon>
        <taxon>Asteroideae</taxon>
        <taxon>Heliantheae alliance</taxon>
        <taxon>Heliantheae</taxon>
        <taxon>Ambrosia</taxon>
    </lineage>
</organism>